<keyword evidence="1" id="KW-0732">Signal</keyword>
<reference evidence="2 3" key="1">
    <citation type="submission" date="2019-10" db="EMBL/GenBank/DDBJ databases">
        <title>Cardiobacteriales fam. a chemoheterotrophic member of the order Cardiobacteriales, and proposal of Cardiobacteriales fam. nov.</title>
        <authorList>
            <person name="Wang C."/>
        </authorList>
    </citation>
    <scope>NUCLEOTIDE SEQUENCE [LARGE SCALE GENOMIC DNA]</scope>
    <source>
        <strain evidence="2 3">ML27</strain>
    </source>
</reference>
<dbReference type="InParanoid" id="A0A6N7F095"/>
<comment type="caution">
    <text evidence="2">The sequence shown here is derived from an EMBL/GenBank/DDBJ whole genome shotgun (WGS) entry which is preliminary data.</text>
</comment>
<accession>A0A6N7F095</accession>
<protein>
    <submittedName>
        <fullName evidence="2">Uncharacterized protein</fullName>
    </submittedName>
</protein>
<gene>
    <name evidence="2" type="ORF">GCU85_05570</name>
</gene>
<organism evidence="2 3">
    <name type="scientific">Ostreibacterium oceani</name>
    <dbReference type="NCBI Taxonomy" id="2654998"/>
    <lineage>
        <taxon>Bacteria</taxon>
        <taxon>Pseudomonadati</taxon>
        <taxon>Pseudomonadota</taxon>
        <taxon>Gammaproteobacteria</taxon>
        <taxon>Cardiobacteriales</taxon>
        <taxon>Ostreibacteriaceae</taxon>
        <taxon>Ostreibacterium</taxon>
    </lineage>
</organism>
<feature type="chain" id="PRO_5026915254" evidence="1">
    <location>
        <begin position="34"/>
        <end position="384"/>
    </location>
</feature>
<dbReference type="EMBL" id="WHNW01000004">
    <property type="protein sequence ID" value="MPV86198.1"/>
    <property type="molecule type" value="Genomic_DNA"/>
</dbReference>
<name>A0A6N7F095_9GAMM</name>
<evidence type="ECO:0000256" key="1">
    <source>
        <dbReference type="SAM" id="SignalP"/>
    </source>
</evidence>
<sequence length="384" mass="39133">MKLTTFSLGPQARFSAISLAILLALGVSHSVRAQVGVGTFSPQATLDVVGEPASAGVADGVIVPRITGDQLAAKTAYGAPQNSALVYVEAAASAPAGTTINVVAPGFYYWDAAANVWVGITTTSNGKDLMATDASILVTNGLGATIVDAGIQVADKGITPDKIENGAPNQVLSTNAAGDAVEWKTIIETLTTLGLNADNTNLDYTDEAGVTNQINLTDAVKNLETLTTLVDNANGTLTYTDEAGTAFVIDKANLTDNGDGSYTFTNNDGSDVTFSVGGVADITDDNTALNINPIATITKSDGTVVLLKETVTTIVDNGDGTFTYTNELGNPISISIDDADADATNELNTGFAINGTDLELTDAGGTLAVPLSAIGSDDQDLTGA</sequence>
<keyword evidence="3" id="KW-1185">Reference proteome</keyword>
<evidence type="ECO:0000313" key="2">
    <source>
        <dbReference type="EMBL" id="MPV86198.1"/>
    </source>
</evidence>
<dbReference type="Proteomes" id="UP000471298">
    <property type="component" value="Unassembled WGS sequence"/>
</dbReference>
<evidence type="ECO:0000313" key="3">
    <source>
        <dbReference type="Proteomes" id="UP000471298"/>
    </source>
</evidence>
<proteinExistence type="predicted"/>
<feature type="signal peptide" evidence="1">
    <location>
        <begin position="1"/>
        <end position="33"/>
    </location>
</feature>
<feature type="non-terminal residue" evidence="2">
    <location>
        <position position="384"/>
    </location>
</feature>
<dbReference type="AlphaFoldDB" id="A0A6N7F095"/>